<protein>
    <submittedName>
        <fullName evidence="2">Nucleoside/nucleotide kinase family protein</fullName>
    </submittedName>
</protein>
<dbReference type="OrthoDB" id="3192509at2"/>
<dbReference type="InterPro" id="IPR027417">
    <property type="entry name" value="P-loop_NTPase"/>
</dbReference>
<dbReference type="InterPro" id="IPR006083">
    <property type="entry name" value="PRK/URK"/>
</dbReference>
<evidence type="ECO:0000313" key="2">
    <source>
        <dbReference type="EMBL" id="TPW27644.1"/>
    </source>
</evidence>
<evidence type="ECO:0000313" key="3">
    <source>
        <dbReference type="Proteomes" id="UP000318801"/>
    </source>
</evidence>
<dbReference type="Proteomes" id="UP000318801">
    <property type="component" value="Unassembled WGS sequence"/>
</dbReference>
<dbReference type="PANTHER" id="PTHR10285">
    <property type="entry name" value="URIDINE KINASE"/>
    <property type="match status" value="1"/>
</dbReference>
<dbReference type="RefSeq" id="WP_141150744.1">
    <property type="nucleotide sequence ID" value="NZ_VHLG01000016.1"/>
</dbReference>
<organism evidence="2 3">
    <name type="scientific">Martelella alba</name>
    <dbReference type="NCBI Taxonomy" id="2590451"/>
    <lineage>
        <taxon>Bacteria</taxon>
        <taxon>Pseudomonadati</taxon>
        <taxon>Pseudomonadota</taxon>
        <taxon>Alphaproteobacteria</taxon>
        <taxon>Hyphomicrobiales</taxon>
        <taxon>Aurantimonadaceae</taxon>
        <taxon>Martelella</taxon>
    </lineage>
</organism>
<dbReference type="SUPFAM" id="SSF52540">
    <property type="entry name" value="P-loop containing nucleoside triphosphate hydrolases"/>
    <property type="match status" value="1"/>
</dbReference>
<proteinExistence type="predicted"/>
<dbReference type="EMBL" id="VHLG01000016">
    <property type="protein sequence ID" value="TPW27644.1"/>
    <property type="molecule type" value="Genomic_DNA"/>
</dbReference>
<keyword evidence="2" id="KW-0418">Kinase</keyword>
<dbReference type="GO" id="GO:0016301">
    <property type="term" value="F:kinase activity"/>
    <property type="evidence" value="ECO:0007669"/>
    <property type="project" value="UniProtKB-KW"/>
</dbReference>
<dbReference type="Pfam" id="PF00485">
    <property type="entry name" value="PRK"/>
    <property type="match status" value="1"/>
</dbReference>
<reference evidence="2 3" key="1">
    <citation type="submission" date="2019-06" db="EMBL/GenBank/DDBJ databases">
        <authorList>
            <person name="Li M."/>
        </authorList>
    </citation>
    <scope>NUCLEOTIDE SEQUENCE [LARGE SCALE GENOMIC DNA]</scope>
    <source>
        <strain evidence="2 3">BGMRC2036</strain>
    </source>
</reference>
<keyword evidence="2" id="KW-0808">Transferase</keyword>
<evidence type="ECO:0000259" key="1">
    <source>
        <dbReference type="Pfam" id="PF00485"/>
    </source>
</evidence>
<accession>A0A506U3N0</accession>
<feature type="domain" description="Phosphoribulokinase/uridine kinase" evidence="1">
    <location>
        <begin position="30"/>
        <end position="170"/>
    </location>
</feature>
<dbReference type="Gene3D" id="3.40.50.300">
    <property type="entry name" value="P-loop containing nucleotide triphosphate hydrolases"/>
    <property type="match status" value="2"/>
</dbReference>
<comment type="caution">
    <text evidence="2">The sequence shown here is derived from an EMBL/GenBank/DDBJ whole genome shotgun (WGS) entry which is preliminary data.</text>
</comment>
<gene>
    <name evidence="2" type="ORF">FJU08_19590</name>
</gene>
<sequence length="220" mass="24091">MIPSAQTDKKRETLCRQIEQAATGKSRVLVAIAGAPGSGKSTLSDLLCRRLNERSADGDVAAVVPMDGFHLDDSVLRDAGTLARKGAYFTFDFGGLNAMLLRLKANQEDAIAVPLFDRDLEISRAGARIIPKDRTIILVEGNYLLLDQSPWSALARHFDLTIALDVPFALLEQRLIARWTEQGFPLDEARRRAHENDLINASLVQHKGLGAMLTITADDA</sequence>
<keyword evidence="3" id="KW-1185">Reference proteome</keyword>
<dbReference type="AlphaFoldDB" id="A0A506U3N0"/>
<name>A0A506U3N0_9HYPH</name>
<dbReference type="GO" id="GO:0005524">
    <property type="term" value="F:ATP binding"/>
    <property type="evidence" value="ECO:0007669"/>
    <property type="project" value="InterPro"/>
</dbReference>